<dbReference type="InterPro" id="IPR025839">
    <property type="entry name" value="RLAN_dom"/>
</dbReference>
<dbReference type="InterPro" id="IPR013651">
    <property type="entry name" value="ATP-grasp_RimK-type"/>
</dbReference>
<dbReference type="PANTHER" id="PTHR21621">
    <property type="entry name" value="RIBOSOMAL PROTEIN S6 MODIFICATION PROTEIN"/>
    <property type="match status" value="1"/>
</dbReference>
<dbReference type="AlphaFoldDB" id="A0A5C6A4G6"/>
<dbReference type="GO" id="GO:0009432">
    <property type="term" value="P:SOS response"/>
    <property type="evidence" value="ECO:0007669"/>
    <property type="project" value="TreeGrafter"/>
</dbReference>
<dbReference type="InterPro" id="IPR013815">
    <property type="entry name" value="ATP_grasp_subdomain_1"/>
</dbReference>
<dbReference type="GO" id="GO:0005737">
    <property type="term" value="C:cytoplasm"/>
    <property type="evidence" value="ECO:0007669"/>
    <property type="project" value="TreeGrafter"/>
</dbReference>
<keyword evidence="1" id="KW-0547">Nucleotide-binding</keyword>
<dbReference type="PANTHER" id="PTHR21621:SF0">
    <property type="entry name" value="BETA-CITRYLGLUTAMATE SYNTHASE B-RELATED"/>
    <property type="match status" value="1"/>
</dbReference>
<gene>
    <name evidence="3" type="primary">rimK_3</name>
    <name evidence="3" type="ORF">Pla52n_58300</name>
</gene>
<keyword evidence="1" id="KW-0067">ATP-binding</keyword>
<name>A0A5C6A4G6_9BACT</name>
<feature type="domain" description="ATP-grasp" evidence="2">
    <location>
        <begin position="287"/>
        <end position="478"/>
    </location>
</feature>
<dbReference type="Gene3D" id="3.30.470.20">
    <property type="entry name" value="ATP-grasp fold, B domain"/>
    <property type="match status" value="1"/>
</dbReference>
<keyword evidence="4" id="KW-1185">Reference proteome</keyword>
<organism evidence="3 4">
    <name type="scientific">Stieleria varia</name>
    <dbReference type="NCBI Taxonomy" id="2528005"/>
    <lineage>
        <taxon>Bacteria</taxon>
        <taxon>Pseudomonadati</taxon>
        <taxon>Planctomycetota</taxon>
        <taxon>Planctomycetia</taxon>
        <taxon>Pirellulales</taxon>
        <taxon>Pirellulaceae</taxon>
        <taxon>Stieleria</taxon>
    </lineage>
</organism>
<dbReference type="GO" id="GO:0005524">
    <property type="term" value="F:ATP binding"/>
    <property type="evidence" value="ECO:0007669"/>
    <property type="project" value="UniProtKB-UniRule"/>
</dbReference>
<evidence type="ECO:0000313" key="3">
    <source>
        <dbReference type="EMBL" id="TWT94001.1"/>
    </source>
</evidence>
<dbReference type="InterPro" id="IPR011761">
    <property type="entry name" value="ATP-grasp"/>
</dbReference>
<sequence>MNIVIVAEPGDDWLGRFDGVQTITPSEFMSTADWTLKRGTRIYNLCRSYSYQSMGYYVSLLAEARGQRPIPDVMTIQDLRGTSAIRLIPPALEELIQKSLRSITKDEFVLSVYFGQNVAEKYDRLCKELYGIFQAPLLRFKFTRRSKWRLRSASAIALNGVPETHREFVANAASNHFARRSLARVKRQAMRYDMAILHNPDEGELAPSNDVAIKKMIKAAANAGIAAELITRHQAGRLLEFDALFIRETTAVAHHTYRLARRAEAAGMVVIDDPLSILRCTNKVYLAELLQRAKVPIPKTIVVHRWNADKVADELSFPCVLKRPDSAFSKGVVKANDAAELKLRLDEFFDDSELIIAQEYMLTDFDWRIGILDGEALFACKYHMAKGHWQIAKHSDAGVKPQFGRCDTLPVELAPAKAVSAAVKAAGLIGNGFYGVDVKEVDGKFFIIEVNDNPNLDSGVEDDVLKDKLYRIIMESFVRRIEASKQVVNHR</sequence>
<comment type="caution">
    <text evidence="3">The sequence shown here is derived from an EMBL/GenBank/DDBJ whole genome shotgun (WGS) entry which is preliminary data.</text>
</comment>
<dbReference type="OrthoDB" id="9800957at2"/>
<evidence type="ECO:0000313" key="4">
    <source>
        <dbReference type="Proteomes" id="UP000320176"/>
    </source>
</evidence>
<reference evidence="3 4" key="1">
    <citation type="submission" date="2019-02" db="EMBL/GenBank/DDBJ databases">
        <title>Deep-cultivation of Planctomycetes and their phenomic and genomic characterization uncovers novel biology.</title>
        <authorList>
            <person name="Wiegand S."/>
            <person name="Jogler M."/>
            <person name="Boedeker C."/>
            <person name="Pinto D."/>
            <person name="Vollmers J."/>
            <person name="Rivas-Marin E."/>
            <person name="Kohn T."/>
            <person name="Peeters S.H."/>
            <person name="Heuer A."/>
            <person name="Rast P."/>
            <person name="Oberbeckmann S."/>
            <person name="Bunk B."/>
            <person name="Jeske O."/>
            <person name="Meyerdierks A."/>
            <person name="Storesund J.E."/>
            <person name="Kallscheuer N."/>
            <person name="Luecker S."/>
            <person name="Lage O.M."/>
            <person name="Pohl T."/>
            <person name="Merkel B.J."/>
            <person name="Hornburger P."/>
            <person name="Mueller R.-W."/>
            <person name="Bruemmer F."/>
            <person name="Labrenz M."/>
            <person name="Spormann A.M."/>
            <person name="Op Den Camp H."/>
            <person name="Overmann J."/>
            <person name="Amann R."/>
            <person name="Jetten M.S.M."/>
            <person name="Mascher T."/>
            <person name="Medema M.H."/>
            <person name="Devos D.P."/>
            <person name="Kaster A.-K."/>
            <person name="Ovreas L."/>
            <person name="Rohde M."/>
            <person name="Galperin M.Y."/>
            <person name="Jogler C."/>
        </authorList>
    </citation>
    <scope>NUCLEOTIDE SEQUENCE [LARGE SCALE GENOMIC DNA]</scope>
    <source>
        <strain evidence="3 4">Pla52n</strain>
    </source>
</reference>
<accession>A0A5C6A4G6</accession>
<dbReference type="RefSeq" id="WP_146522784.1">
    <property type="nucleotide sequence ID" value="NZ_CP151726.1"/>
</dbReference>
<dbReference type="GO" id="GO:0018169">
    <property type="term" value="F:ribosomal S6-glutamic acid ligase activity"/>
    <property type="evidence" value="ECO:0007669"/>
    <property type="project" value="TreeGrafter"/>
</dbReference>
<dbReference type="EMBL" id="SJPN01000008">
    <property type="protein sequence ID" value="TWT94001.1"/>
    <property type="molecule type" value="Genomic_DNA"/>
</dbReference>
<dbReference type="Gene3D" id="3.40.50.20">
    <property type="match status" value="1"/>
</dbReference>
<dbReference type="GO" id="GO:0046872">
    <property type="term" value="F:metal ion binding"/>
    <property type="evidence" value="ECO:0007669"/>
    <property type="project" value="InterPro"/>
</dbReference>
<dbReference type="SUPFAM" id="SSF56059">
    <property type="entry name" value="Glutathione synthetase ATP-binding domain-like"/>
    <property type="match status" value="1"/>
</dbReference>
<dbReference type="Pfam" id="PF14401">
    <property type="entry name" value="RLAN"/>
    <property type="match status" value="1"/>
</dbReference>
<dbReference type="PROSITE" id="PS50975">
    <property type="entry name" value="ATP_GRASP"/>
    <property type="match status" value="1"/>
</dbReference>
<proteinExistence type="predicted"/>
<evidence type="ECO:0000256" key="1">
    <source>
        <dbReference type="PROSITE-ProRule" id="PRU00409"/>
    </source>
</evidence>
<protein>
    <submittedName>
        <fullName evidence="3">Ribosomal protein S6 modification protein</fullName>
    </submittedName>
</protein>
<dbReference type="Gene3D" id="3.30.1490.20">
    <property type="entry name" value="ATP-grasp fold, A domain"/>
    <property type="match status" value="1"/>
</dbReference>
<dbReference type="Pfam" id="PF08443">
    <property type="entry name" value="RimK"/>
    <property type="match status" value="1"/>
</dbReference>
<evidence type="ECO:0000259" key="2">
    <source>
        <dbReference type="PROSITE" id="PS50975"/>
    </source>
</evidence>
<dbReference type="Proteomes" id="UP000320176">
    <property type="component" value="Unassembled WGS sequence"/>
</dbReference>